<reference evidence="1 2" key="1">
    <citation type="journal article" date="2003" name="Lancet">
        <title>Genome sequence of Vibrio parahaemolyticus: a pathogenic mechanism distinct from that of V. cholerae.</title>
        <authorList>
            <person name="Makino K."/>
            <person name="Oshima K."/>
            <person name="Kurokawa K."/>
            <person name="Yokoyama K."/>
            <person name="Uda T."/>
            <person name="Tagomori K."/>
            <person name="Iijima Y."/>
            <person name="Najima M."/>
            <person name="Nakano M."/>
            <person name="Yamashita A."/>
            <person name="Kubota Y."/>
            <person name="Kimura S."/>
            <person name="Yasunaga T."/>
            <person name="Honda T."/>
            <person name="Shinagawa H."/>
            <person name="Hattori M."/>
            <person name="Iida T."/>
        </authorList>
    </citation>
    <scope>NUCLEOTIDE SEQUENCE [LARGE SCALE GENOMIC DNA]</scope>
    <source>
        <strain evidence="2">RIMD 2210633</strain>
    </source>
</reference>
<accession>Q87Q58</accession>
<dbReference type="Proteomes" id="UP000002493">
    <property type="component" value="Chromosome 1"/>
</dbReference>
<sequence>MFHNLWLHEWNRHKKTLPTWQGFQSLKQFVTLS</sequence>
<protein>
    <submittedName>
        <fullName evidence="1">Uncharacterized protein</fullName>
    </submittedName>
</protein>
<gene>
    <name evidence="1" type="ordered locus">VP1292</name>
</gene>
<dbReference type="EMBL" id="BA000031">
    <property type="protein sequence ID" value="BAC59555.1"/>
    <property type="molecule type" value="Genomic_DNA"/>
</dbReference>
<dbReference type="HOGENOM" id="CLU_3384390_0_0_6"/>
<proteinExistence type="predicted"/>
<dbReference type="KEGG" id="vpa:VP1292"/>
<evidence type="ECO:0000313" key="2">
    <source>
        <dbReference type="Proteomes" id="UP000002493"/>
    </source>
</evidence>
<name>Q87Q58_VIBPA</name>
<organism evidence="1 2">
    <name type="scientific">Vibrio parahaemolyticus serotype O3:K6 (strain RIMD 2210633)</name>
    <dbReference type="NCBI Taxonomy" id="223926"/>
    <lineage>
        <taxon>Bacteria</taxon>
        <taxon>Pseudomonadati</taxon>
        <taxon>Pseudomonadota</taxon>
        <taxon>Gammaproteobacteria</taxon>
        <taxon>Vibrionales</taxon>
        <taxon>Vibrionaceae</taxon>
        <taxon>Vibrio</taxon>
    </lineage>
</organism>
<evidence type="ECO:0000313" key="1">
    <source>
        <dbReference type="EMBL" id="BAC59555.1"/>
    </source>
</evidence>
<dbReference type="AlphaFoldDB" id="Q87Q58"/>